<protein>
    <submittedName>
        <fullName evidence="2">Uncharacterized protein</fullName>
    </submittedName>
</protein>
<reference evidence="2" key="1">
    <citation type="journal article" date="2022" name="Int. J. Mol. Sci.">
        <title>Draft Genome of Tanacetum Coccineum: Genomic Comparison of Closely Related Tanacetum-Family Plants.</title>
        <authorList>
            <person name="Yamashiro T."/>
            <person name="Shiraishi A."/>
            <person name="Nakayama K."/>
            <person name="Satake H."/>
        </authorList>
    </citation>
    <scope>NUCLEOTIDE SEQUENCE</scope>
</reference>
<organism evidence="2 3">
    <name type="scientific">Tanacetum coccineum</name>
    <dbReference type="NCBI Taxonomy" id="301880"/>
    <lineage>
        <taxon>Eukaryota</taxon>
        <taxon>Viridiplantae</taxon>
        <taxon>Streptophyta</taxon>
        <taxon>Embryophyta</taxon>
        <taxon>Tracheophyta</taxon>
        <taxon>Spermatophyta</taxon>
        <taxon>Magnoliopsida</taxon>
        <taxon>eudicotyledons</taxon>
        <taxon>Gunneridae</taxon>
        <taxon>Pentapetalae</taxon>
        <taxon>asterids</taxon>
        <taxon>campanulids</taxon>
        <taxon>Asterales</taxon>
        <taxon>Asteraceae</taxon>
        <taxon>Asteroideae</taxon>
        <taxon>Anthemideae</taxon>
        <taxon>Anthemidinae</taxon>
        <taxon>Tanacetum</taxon>
    </lineage>
</organism>
<comment type="caution">
    <text evidence="2">The sequence shown here is derived from an EMBL/GenBank/DDBJ whole genome shotgun (WGS) entry which is preliminary data.</text>
</comment>
<feature type="region of interest" description="Disordered" evidence="1">
    <location>
        <begin position="37"/>
        <end position="61"/>
    </location>
</feature>
<dbReference type="Proteomes" id="UP001151760">
    <property type="component" value="Unassembled WGS sequence"/>
</dbReference>
<sequence>MESNKSNHRSNEQKNLYKVLVDAYESDKLIVDTYEDTVSFKRHRDDEDKDEEPSAGSNRRVQILTQDCWRNIAHTEGGLCNTTKNLEEPRTSGVIKQECTEDT</sequence>
<gene>
    <name evidence="2" type="ORF">Tco_0893079</name>
</gene>
<evidence type="ECO:0000313" key="3">
    <source>
        <dbReference type="Proteomes" id="UP001151760"/>
    </source>
</evidence>
<reference evidence="2" key="2">
    <citation type="submission" date="2022-01" db="EMBL/GenBank/DDBJ databases">
        <authorList>
            <person name="Yamashiro T."/>
            <person name="Shiraishi A."/>
            <person name="Satake H."/>
            <person name="Nakayama K."/>
        </authorList>
    </citation>
    <scope>NUCLEOTIDE SEQUENCE</scope>
</reference>
<dbReference type="EMBL" id="BQNB010014030">
    <property type="protein sequence ID" value="GJT23142.1"/>
    <property type="molecule type" value="Genomic_DNA"/>
</dbReference>
<accession>A0ABQ5CAN2</accession>
<proteinExistence type="predicted"/>
<evidence type="ECO:0000313" key="2">
    <source>
        <dbReference type="EMBL" id="GJT23142.1"/>
    </source>
</evidence>
<name>A0ABQ5CAN2_9ASTR</name>
<keyword evidence="3" id="KW-1185">Reference proteome</keyword>
<evidence type="ECO:0000256" key="1">
    <source>
        <dbReference type="SAM" id="MobiDB-lite"/>
    </source>
</evidence>